<keyword evidence="1" id="KW-0408">Iron</keyword>
<dbReference type="InterPro" id="IPR007506">
    <property type="entry name" value="PMDh-L-like_dom"/>
</dbReference>
<feature type="domain" description="Phosphomevalonate dehydratase large subunit-like" evidence="3">
    <location>
        <begin position="1"/>
        <end position="377"/>
    </location>
</feature>
<gene>
    <name evidence="4" type="ORF">ASZ90_008973</name>
</gene>
<accession>A0A0W8FK45</accession>
<organism evidence="4">
    <name type="scientific">hydrocarbon metagenome</name>
    <dbReference type="NCBI Taxonomy" id="938273"/>
    <lineage>
        <taxon>unclassified sequences</taxon>
        <taxon>metagenomes</taxon>
        <taxon>ecological metagenomes</taxon>
    </lineage>
</organism>
<evidence type="ECO:0000256" key="2">
    <source>
        <dbReference type="ARBA" id="ARBA00023239"/>
    </source>
</evidence>
<dbReference type="PANTHER" id="PTHR36577">
    <property type="entry name" value="DUF521 DOMAIN PROTEIN (AFU_ORTHOLOGUE AFUA_6G00490)"/>
    <property type="match status" value="1"/>
</dbReference>
<evidence type="ECO:0000313" key="4">
    <source>
        <dbReference type="EMBL" id="KUG21274.1"/>
    </source>
</evidence>
<evidence type="ECO:0000256" key="1">
    <source>
        <dbReference type="ARBA" id="ARBA00023004"/>
    </source>
</evidence>
<dbReference type="Pfam" id="PF04412">
    <property type="entry name" value="AcnX"/>
    <property type="match status" value="1"/>
</dbReference>
<comment type="caution">
    <text evidence="4">The sequence shown here is derived from an EMBL/GenBank/DDBJ whole genome shotgun (WGS) entry which is preliminary data.</text>
</comment>
<protein>
    <recommendedName>
        <fullName evidence="3">Phosphomevalonate dehydratase large subunit-like domain-containing protein</fullName>
    </recommendedName>
</protein>
<dbReference type="AlphaFoldDB" id="A0A0W8FK45"/>
<name>A0A0W8FK45_9ZZZZ</name>
<keyword evidence="2" id="KW-0456">Lyase</keyword>
<reference evidence="4" key="1">
    <citation type="journal article" date="2015" name="Proc. Natl. Acad. Sci. U.S.A.">
        <title>Networks of energetic and metabolic interactions define dynamics in microbial communities.</title>
        <authorList>
            <person name="Embree M."/>
            <person name="Liu J.K."/>
            <person name="Al-Bassam M.M."/>
            <person name="Zengler K."/>
        </authorList>
    </citation>
    <scope>NUCLEOTIDE SEQUENCE</scope>
</reference>
<evidence type="ECO:0000259" key="3">
    <source>
        <dbReference type="Pfam" id="PF04412"/>
    </source>
</evidence>
<dbReference type="GO" id="GO:0016829">
    <property type="term" value="F:lyase activity"/>
    <property type="evidence" value="ECO:0007669"/>
    <property type="project" value="UniProtKB-KW"/>
</dbReference>
<proteinExistence type="predicted"/>
<dbReference type="PANTHER" id="PTHR36577:SF3">
    <property type="entry name" value="DUF521 DOMAIN PROTEIN (AFU_ORTHOLOGUE AFUA_6G00490)"/>
    <property type="match status" value="1"/>
</dbReference>
<dbReference type="EMBL" id="LNQE01001080">
    <property type="protein sequence ID" value="KUG21274.1"/>
    <property type="molecule type" value="Genomic_DNA"/>
</dbReference>
<sequence length="384" mass="41012">MYLDTEDEAILNGEYGETRQRMMEILVALGRVYGAERLVPIASAQVSGASYKTIGEWGLAWLQGLNARVAVPSVLNPIGMPRDGWQDIGGITTDFAEKQLEVLEAYRRLGVAAECTCTPYYLQNTVYGEHLAWSESSAVVYANSVIGARTNREGGPSALAAAIIGKTPFYGLHIVAERRPQVVIEVEGTPHYGALGYLAGKQVGAKIPFFTGIRPTRDQLKALGAAMAATGAVALFHVDRITPETRIFSFETEHLGHIAIGQEEIDGLFSDIEVDAVAVGCPHCSPAELEALADLLSGRKTTKPFFIFASRSVIAANRALVAAIERSGARVVADTCMVVSPAMDRFSSIMVDSGKALAYVPGMCGAAARIGTREECVAVATDRA</sequence>